<gene>
    <name evidence="2" type="ORF">ILEXP_LOCUS701</name>
</gene>
<evidence type="ECO:0000313" key="2">
    <source>
        <dbReference type="EMBL" id="CAK9133783.1"/>
    </source>
</evidence>
<protein>
    <submittedName>
        <fullName evidence="2">Uncharacterized protein</fullName>
    </submittedName>
</protein>
<name>A0ABC8QTZ8_9AQUA</name>
<reference evidence="2 3" key="1">
    <citation type="submission" date="2024-02" db="EMBL/GenBank/DDBJ databases">
        <authorList>
            <person name="Vignale AGUSTIN F."/>
            <person name="Sosa J E."/>
            <person name="Modenutti C."/>
        </authorList>
    </citation>
    <scope>NUCLEOTIDE SEQUENCE [LARGE SCALE GENOMIC DNA]</scope>
</reference>
<comment type="caution">
    <text evidence="2">The sequence shown here is derived from an EMBL/GenBank/DDBJ whole genome shotgun (WGS) entry which is preliminary data.</text>
</comment>
<sequence length="94" mass="10688">MLINRERERIARTITTLERELSTGKMSPPTMPGPRISSRTSLPSEKYFATEKIKYPYTRMRNIFPTIVLLQGIKPYGSSQVSDGTKPLRSRNSG</sequence>
<dbReference type="AlphaFoldDB" id="A0ABC8QTZ8"/>
<proteinExistence type="predicted"/>
<accession>A0ABC8QTZ8</accession>
<evidence type="ECO:0000313" key="3">
    <source>
        <dbReference type="Proteomes" id="UP001642360"/>
    </source>
</evidence>
<keyword evidence="3" id="KW-1185">Reference proteome</keyword>
<evidence type="ECO:0000256" key="1">
    <source>
        <dbReference type="SAM" id="MobiDB-lite"/>
    </source>
</evidence>
<dbReference type="EMBL" id="CAUOFW020000170">
    <property type="protein sequence ID" value="CAK9133783.1"/>
    <property type="molecule type" value="Genomic_DNA"/>
</dbReference>
<feature type="region of interest" description="Disordered" evidence="1">
    <location>
        <begin position="20"/>
        <end position="43"/>
    </location>
</feature>
<organism evidence="2 3">
    <name type="scientific">Ilex paraguariensis</name>
    <name type="common">yerba mate</name>
    <dbReference type="NCBI Taxonomy" id="185542"/>
    <lineage>
        <taxon>Eukaryota</taxon>
        <taxon>Viridiplantae</taxon>
        <taxon>Streptophyta</taxon>
        <taxon>Embryophyta</taxon>
        <taxon>Tracheophyta</taxon>
        <taxon>Spermatophyta</taxon>
        <taxon>Magnoliopsida</taxon>
        <taxon>eudicotyledons</taxon>
        <taxon>Gunneridae</taxon>
        <taxon>Pentapetalae</taxon>
        <taxon>asterids</taxon>
        <taxon>campanulids</taxon>
        <taxon>Aquifoliales</taxon>
        <taxon>Aquifoliaceae</taxon>
        <taxon>Ilex</taxon>
    </lineage>
</organism>
<dbReference type="Proteomes" id="UP001642360">
    <property type="component" value="Unassembled WGS sequence"/>
</dbReference>